<dbReference type="Proteomes" id="UP001497457">
    <property type="component" value="Chromosome 8b"/>
</dbReference>
<evidence type="ECO:0000313" key="5">
    <source>
        <dbReference type="EMBL" id="CAL5092077.1"/>
    </source>
</evidence>
<evidence type="ECO:0000256" key="2">
    <source>
        <dbReference type="RuleBase" id="RU004241"/>
    </source>
</evidence>
<dbReference type="EMBL" id="OZ075118">
    <property type="protein sequence ID" value="CAL5092077.1"/>
    <property type="molecule type" value="Genomic_DNA"/>
</dbReference>
<feature type="transmembrane region" description="Helical" evidence="3">
    <location>
        <begin position="474"/>
        <end position="495"/>
    </location>
</feature>
<evidence type="ECO:0000256" key="3">
    <source>
        <dbReference type="SAM" id="Phobius"/>
    </source>
</evidence>
<accession>A0ABC9GBI8</accession>
<evidence type="ECO:0000256" key="1">
    <source>
        <dbReference type="ARBA" id="ARBA00022837"/>
    </source>
</evidence>
<keyword evidence="3" id="KW-1133">Transmembrane helix</keyword>
<comment type="similarity">
    <text evidence="2">Belongs to the peroxidase family.</text>
</comment>
<dbReference type="Pfam" id="PF04578">
    <property type="entry name" value="DUF594"/>
    <property type="match status" value="1"/>
</dbReference>
<feature type="transmembrane region" description="Helical" evidence="3">
    <location>
        <begin position="168"/>
        <end position="188"/>
    </location>
</feature>
<gene>
    <name evidence="5" type="ORF">URODEC1_LOCUS114714</name>
</gene>
<name>A0ABC9GBI8_9POAL</name>
<dbReference type="InterPro" id="IPR010255">
    <property type="entry name" value="Haem_peroxidase_sf"/>
</dbReference>
<feature type="transmembrane region" description="Helical" evidence="3">
    <location>
        <begin position="139"/>
        <end position="156"/>
    </location>
</feature>
<proteinExistence type="inferred from homology"/>
<dbReference type="PANTHER" id="PTHR31325">
    <property type="entry name" value="OS01G0798800 PROTEIN-RELATED"/>
    <property type="match status" value="1"/>
</dbReference>
<reference evidence="6" key="1">
    <citation type="submission" date="2024-06" db="EMBL/GenBank/DDBJ databases">
        <authorList>
            <person name="Ryan C."/>
        </authorList>
    </citation>
    <scope>NUCLEOTIDE SEQUENCE [LARGE SCALE GENOMIC DNA]</scope>
</reference>
<protein>
    <recommendedName>
        <fullName evidence="4">Plant heme peroxidase family profile domain-containing protein</fullName>
    </recommendedName>
</protein>
<feature type="transmembrane region" description="Helical" evidence="3">
    <location>
        <begin position="200"/>
        <end position="218"/>
    </location>
</feature>
<keyword evidence="1" id="KW-0106">Calcium</keyword>
<dbReference type="Gene3D" id="1.10.420.10">
    <property type="entry name" value="Peroxidase, domain 2"/>
    <property type="match status" value="1"/>
</dbReference>
<dbReference type="PROSITE" id="PS50873">
    <property type="entry name" value="PEROXIDASE_4"/>
    <property type="match status" value="1"/>
</dbReference>
<keyword evidence="3" id="KW-0472">Membrane</keyword>
<feature type="domain" description="Plant heme peroxidase family profile" evidence="4">
    <location>
        <begin position="1"/>
        <end position="103"/>
    </location>
</feature>
<evidence type="ECO:0000259" key="4">
    <source>
        <dbReference type="PROSITE" id="PS50873"/>
    </source>
</evidence>
<feature type="transmembrane region" description="Helical" evidence="3">
    <location>
        <begin position="224"/>
        <end position="247"/>
    </location>
</feature>
<dbReference type="Gene3D" id="1.10.520.10">
    <property type="match status" value="1"/>
</dbReference>
<dbReference type="Pfam" id="PF13968">
    <property type="entry name" value="DUF4220"/>
    <property type="match status" value="1"/>
</dbReference>
<dbReference type="SUPFAM" id="SSF48113">
    <property type="entry name" value="Heme-dependent peroxidases"/>
    <property type="match status" value="1"/>
</dbReference>
<keyword evidence="3" id="KW-0812">Transmembrane</keyword>
<dbReference type="InterPro" id="IPR025315">
    <property type="entry name" value="DUF4220"/>
</dbReference>
<dbReference type="AlphaFoldDB" id="A0ABC9GBI8"/>
<feature type="transmembrane region" description="Helical" evidence="3">
    <location>
        <begin position="515"/>
        <end position="534"/>
    </location>
</feature>
<evidence type="ECO:0000313" key="6">
    <source>
        <dbReference type="Proteomes" id="UP001497457"/>
    </source>
</evidence>
<reference evidence="5 6" key="2">
    <citation type="submission" date="2024-10" db="EMBL/GenBank/DDBJ databases">
        <authorList>
            <person name="Ryan C."/>
        </authorList>
    </citation>
    <scope>NUCLEOTIDE SEQUENCE [LARGE SCALE GENOMIC DNA]</scope>
</reference>
<sequence length="972" mass="110415">MAVRDTIVLTGGPSNAVELGRRDELSSLPSNVDRKLAPLSFNFDQLAALFAANGLEMNDMVTLSARHTGGYRRMGNAEHLLRNATSTSFVHHLKDLWKSPRGTVLRIEALALVAIILTFLLAAFGSCRRWSNRWILQKGFLAANALFMSLGIYIIGLMQSSPVKSEMYPIWCVSFLTLFGCVDSIAACNLDQKSQLWKMLYQLCLYCGYVLLMSITTVSNDVGNIAICTLSAITFIKGFHMSLALVLPSRQRNMLRMIENPMEHNFFRLYCDYRKKESLDSYKYVVHWPLDENEPNSNEVPWTWEWSNNGVITIDMIWRCSGKLPSYFWQCNGKLHFYVRRCSAKLSSYIWGCYPAETSSSDSNRRKGLHFDACKDLCLSFSLCHLLQRRFFGLKYVGHTSAFGSKCVGLGNANAYETEDSKDVQFSWLLLERDGITGYEWAFKVIEVELAFLYDVFYTSNAFLHYYQAKAASIWACASIIGICFVGVAAVIPGTRSTRRSSGATIVVDTTTADIIITLVILSFLTLLQVLQLIRCWTSNWARVAFACDFVRNQQNFHQKKNARCDDHSSEENVICDNHPEENASNGQAIMSPQSNSELAASWWRRQKIIRLVQTFAALPALGKLFRQSNSESCQLNNSTGNFFSGNCNEAAPTIDEEEDDLGVASSWRLRLKALLTRINWFEKYLWQNKLGQYSLVESISTRECKLVRAFFRWRLSRMLGWRYIEQVCREMWGSNTGDVVELHADVKEAIARVNPRVPIADDYTYNILLWHIATCYCELVERKKGSLFCQEPTAEGSNGEMLSPKSREEIEKKYRVATALSKYCAYLFVSAPQLLPGQYMKTKSLYEAVVQDARTLLHGAKDKLEAMRRAECEHREEGRPGTDAFLTGVRMGKYFQDMSDVSQRWEELADLWVAALVYAAPSDSVEEHVRHLSMGGEFITHLWAFLSHAGILKWETTGPSEWPGSPPGLYY</sequence>
<dbReference type="InterPro" id="IPR002016">
    <property type="entry name" value="Haem_peroxidase"/>
</dbReference>
<organism evidence="5 6">
    <name type="scientific">Urochloa decumbens</name>
    <dbReference type="NCBI Taxonomy" id="240449"/>
    <lineage>
        <taxon>Eukaryota</taxon>
        <taxon>Viridiplantae</taxon>
        <taxon>Streptophyta</taxon>
        <taxon>Embryophyta</taxon>
        <taxon>Tracheophyta</taxon>
        <taxon>Spermatophyta</taxon>
        <taxon>Magnoliopsida</taxon>
        <taxon>Liliopsida</taxon>
        <taxon>Poales</taxon>
        <taxon>Poaceae</taxon>
        <taxon>PACMAD clade</taxon>
        <taxon>Panicoideae</taxon>
        <taxon>Panicodae</taxon>
        <taxon>Paniceae</taxon>
        <taxon>Melinidinae</taxon>
        <taxon>Urochloa</taxon>
    </lineage>
</organism>
<feature type="transmembrane region" description="Helical" evidence="3">
    <location>
        <begin position="109"/>
        <end position="127"/>
    </location>
</feature>
<dbReference type="Pfam" id="PF00141">
    <property type="entry name" value="peroxidase"/>
    <property type="match status" value="1"/>
</dbReference>
<dbReference type="InterPro" id="IPR007658">
    <property type="entry name" value="DUF594"/>
</dbReference>
<keyword evidence="6" id="KW-1185">Reference proteome</keyword>